<feature type="transmembrane region" description="Helical" evidence="8">
    <location>
        <begin position="123"/>
        <end position="142"/>
    </location>
</feature>
<evidence type="ECO:0000313" key="9">
    <source>
        <dbReference type="EMBL" id="MDQ0165031.1"/>
    </source>
</evidence>
<dbReference type="Gene3D" id="1.10.3470.10">
    <property type="entry name" value="ABC transporter involved in vitamin B12 uptake, BtuC"/>
    <property type="match status" value="1"/>
</dbReference>
<dbReference type="CDD" id="cd06550">
    <property type="entry name" value="TM_ABC_iron-siderophores_like"/>
    <property type="match status" value="1"/>
</dbReference>
<dbReference type="Proteomes" id="UP001235840">
    <property type="component" value="Unassembled WGS sequence"/>
</dbReference>
<dbReference type="EMBL" id="JAUSTY010000003">
    <property type="protein sequence ID" value="MDQ0165031.1"/>
    <property type="molecule type" value="Genomic_DNA"/>
</dbReference>
<gene>
    <name evidence="9" type="ORF">J2S11_000931</name>
</gene>
<sequence length="336" mass="35558">MIHLLSKPSLKIVGLFFCLVLFLFSLALSLFIGKTPIPLHVTIEAIFQYDPTSTEHLIIMSSRVTRTIIAALVGGALAIAGLFMQALTRNPLAEPGIFGVNAGAVFFVVLFIFLFPARSLVEYMWAAFFGAGLAATMIYFLGSTGKAGLSPVKVVLAGAAVTAMFGSVTSGLLILNENGLQDVLFWMAGSVAGRTLDMVVPLLPFLLAALILGFFLTHHLNILTSGEDVAKGLGQNTVLIKALTVVVIVVLAGGAVAICGAIGFVGLIIPHIARYLVGTDHRWLLPYCALLGASLLLIADLGARLIVMPADMPIGVMTAILGTPFFIYIARKGFRS</sequence>
<evidence type="ECO:0000256" key="2">
    <source>
        <dbReference type="ARBA" id="ARBA00007935"/>
    </source>
</evidence>
<dbReference type="InterPro" id="IPR000522">
    <property type="entry name" value="ABC_transptr_permease_BtuC"/>
</dbReference>
<dbReference type="SUPFAM" id="SSF81345">
    <property type="entry name" value="ABC transporter involved in vitamin B12 uptake, BtuC"/>
    <property type="match status" value="1"/>
</dbReference>
<proteinExistence type="inferred from homology"/>
<evidence type="ECO:0000256" key="5">
    <source>
        <dbReference type="ARBA" id="ARBA00022692"/>
    </source>
</evidence>
<feature type="transmembrane region" description="Helical" evidence="8">
    <location>
        <begin position="96"/>
        <end position="117"/>
    </location>
</feature>
<keyword evidence="4" id="KW-1003">Cell membrane</keyword>
<feature type="transmembrane region" description="Helical" evidence="8">
    <location>
        <begin position="314"/>
        <end position="330"/>
    </location>
</feature>
<evidence type="ECO:0000256" key="1">
    <source>
        <dbReference type="ARBA" id="ARBA00004651"/>
    </source>
</evidence>
<dbReference type="PANTHER" id="PTHR30472:SF1">
    <property type="entry name" value="FE(3+) DICITRATE TRANSPORT SYSTEM PERMEASE PROTEIN FECC-RELATED"/>
    <property type="match status" value="1"/>
</dbReference>
<dbReference type="RefSeq" id="WP_307391534.1">
    <property type="nucleotide sequence ID" value="NZ_BAAADK010000010.1"/>
</dbReference>
<comment type="similarity">
    <text evidence="2">Belongs to the binding-protein-dependent transport system permease family. FecCD subfamily.</text>
</comment>
<evidence type="ECO:0000256" key="3">
    <source>
        <dbReference type="ARBA" id="ARBA00022448"/>
    </source>
</evidence>
<evidence type="ECO:0000256" key="8">
    <source>
        <dbReference type="SAM" id="Phobius"/>
    </source>
</evidence>
<keyword evidence="3" id="KW-0813">Transport</keyword>
<dbReference type="Pfam" id="PF01032">
    <property type="entry name" value="FecCD"/>
    <property type="match status" value="1"/>
</dbReference>
<protein>
    <submittedName>
        <fullName evidence="9">Iron complex transport system permease protein</fullName>
    </submittedName>
</protein>
<evidence type="ECO:0000256" key="7">
    <source>
        <dbReference type="ARBA" id="ARBA00023136"/>
    </source>
</evidence>
<feature type="transmembrane region" description="Helical" evidence="8">
    <location>
        <begin position="12"/>
        <end position="32"/>
    </location>
</feature>
<comment type="subcellular location">
    <subcellularLocation>
        <location evidence="1">Cell membrane</location>
        <topology evidence="1">Multi-pass membrane protein</topology>
    </subcellularLocation>
</comment>
<keyword evidence="6 8" id="KW-1133">Transmembrane helix</keyword>
<comment type="caution">
    <text evidence="9">The sequence shown here is derived from an EMBL/GenBank/DDBJ whole genome shotgun (WGS) entry which is preliminary data.</text>
</comment>
<feature type="transmembrane region" description="Helical" evidence="8">
    <location>
        <begin position="284"/>
        <end position="307"/>
    </location>
</feature>
<feature type="transmembrane region" description="Helical" evidence="8">
    <location>
        <begin position="154"/>
        <end position="175"/>
    </location>
</feature>
<dbReference type="InterPro" id="IPR037294">
    <property type="entry name" value="ABC_BtuC-like"/>
</dbReference>
<feature type="transmembrane region" description="Helical" evidence="8">
    <location>
        <begin position="64"/>
        <end position="84"/>
    </location>
</feature>
<feature type="transmembrane region" description="Helical" evidence="8">
    <location>
        <begin position="238"/>
        <end position="269"/>
    </location>
</feature>
<reference evidence="9 10" key="1">
    <citation type="submission" date="2023-07" db="EMBL/GenBank/DDBJ databases">
        <title>Genomic Encyclopedia of Type Strains, Phase IV (KMG-IV): sequencing the most valuable type-strain genomes for metagenomic binning, comparative biology and taxonomic classification.</title>
        <authorList>
            <person name="Goeker M."/>
        </authorList>
    </citation>
    <scope>NUCLEOTIDE SEQUENCE [LARGE SCALE GENOMIC DNA]</scope>
    <source>
        <strain evidence="9 10">DSM 12751</strain>
    </source>
</reference>
<keyword evidence="10" id="KW-1185">Reference proteome</keyword>
<dbReference type="PANTHER" id="PTHR30472">
    <property type="entry name" value="FERRIC ENTEROBACTIN TRANSPORT SYSTEM PERMEASE PROTEIN"/>
    <property type="match status" value="1"/>
</dbReference>
<accession>A0ABT9VVL7</accession>
<keyword evidence="7 8" id="KW-0472">Membrane</keyword>
<name>A0ABT9VVL7_9BACI</name>
<feature type="transmembrane region" description="Helical" evidence="8">
    <location>
        <begin position="195"/>
        <end position="217"/>
    </location>
</feature>
<evidence type="ECO:0000313" key="10">
    <source>
        <dbReference type="Proteomes" id="UP001235840"/>
    </source>
</evidence>
<evidence type="ECO:0000256" key="6">
    <source>
        <dbReference type="ARBA" id="ARBA00022989"/>
    </source>
</evidence>
<organism evidence="9 10">
    <name type="scientific">Caldalkalibacillus horti</name>
    <dbReference type="NCBI Taxonomy" id="77523"/>
    <lineage>
        <taxon>Bacteria</taxon>
        <taxon>Bacillati</taxon>
        <taxon>Bacillota</taxon>
        <taxon>Bacilli</taxon>
        <taxon>Bacillales</taxon>
        <taxon>Bacillaceae</taxon>
        <taxon>Caldalkalibacillus</taxon>
    </lineage>
</organism>
<keyword evidence="5 8" id="KW-0812">Transmembrane</keyword>
<evidence type="ECO:0000256" key="4">
    <source>
        <dbReference type="ARBA" id="ARBA00022475"/>
    </source>
</evidence>